<dbReference type="SUPFAM" id="SSF55797">
    <property type="entry name" value="PR-1-like"/>
    <property type="match status" value="1"/>
</dbReference>
<evidence type="ECO:0000313" key="3">
    <source>
        <dbReference type="EMBL" id="SDP04227.1"/>
    </source>
</evidence>
<proteinExistence type="predicted"/>
<evidence type="ECO:0000259" key="2">
    <source>
        <dbReference type="Pfam" id="PF00188"/>
    </source>
</evidence>
<dbReference type="InterPro" id="IPR035940">
    <property type="entry name" value="CAP_sf"/>
</dbReference>
<dbReference type="STRING" id="1090615.SAMN04515671_2770"/>
<organism evidence="3 4">
    <name type="scientific">Nakamurella panacisegetis</name>
    <dbReference type="NCBI Taxonomy" id="1090615"/>
    <lineage>
        <taxon>Bacteria</taxon>
        <taxon>Bacillati</taxon>
        <taxon>Actinomycetota</taxon>
        <taxon>Actinomycetes</taxon>
        <taxon>Nakamurellales</taxon>
        <taxon>Nakamurellaceae</taxon>
        <taxon>Nakamurella</taxon>
    </lineage>
</organism>
<feature type="chain" id="PRO_5038376787" evidence="1">
    <location>
        <begin position="26"/>
        <end position="371"/>
    </location>
</feature>
<dbReference type="Pfam" id="PF00188">
    <property type="entry name" value="CAP"/>
    <property type="match status" value="1"/>
</dbReference>
<accession>A0A1H0PGM9</accession>
<keyword evidence="1" id="KW-0732">Signal</keyword>
<dbReference type="PROSITE" id="PS51318">
    <property type="entry name" value="TAT"/>
    <property type="match status" value="1"/>
</dbReference>
<reference evidence="3 4" key="1">
    <citation type="submission" date="2016-10" db="EMBL/GenBank/DDBJ databases">
        <authorList>
            <person name="de Groot N.N."/>
        </authorList>
    </citation>
    <scope>NUCLEOTIDE SEQUENCE [LARGE SCALE GENOMIC DNA]</scope>
    <source>
        <strain evidence="4">P4-7,KCTC 19426,CECT 7604</strain>
    </source>
</reference>
<dbReference type="AlphaFoldDB" id="A0A1H0PGM9"/>
<dbReference type="Proteomes" id="UP000198741">
    <property type="component" value="Chromosome I"/>
</dbReference>
<evidence type="ECO:0000256" key="1">
    <source>
        <dbReference type="SAM" id="SignalP"/>
    </source>
</evidence>
<dbReference type="PANTHER" id="PTHR31157">
    <property type="entry name" value="SCP DOMAIN-CONTAINING PROTEIN"/>
    <property type="match status" value="1"/>
</dbReference>
<dbReference type="Gene3D" id="3.40.33.10">
    <property type="entry name" value="CAP"/>
    <property type="match status" value="1"/>
</dbReference>
<dbReference type="EMBL" id="LT629710">
    <property type="protein sequence ID" value="SDP04227.1"/>
    <property type="molecule type" value="Genomic_DNA"/>
</dbReference>
<evidence type="ECO:0000313" key="4">
    <source>
        <dbReference type="Proteomes" id="UP000198741"/>
    </source>
</evidence>
<gene>
    <name evidence="3" type="ORF">SAMN04515671_2770</name>
</gene>
<dbReference type="CDD" id="cd05379">
    <property type="entry name" value="CAP_bacterial"/>
    <property type="match status" value="1"/>
</dbReference>
<dbReference type="PANTHER" id="PTHR31157:SF1">
    <property type="entry name" value="SCP DOMAIN-CONTAINING PROTEIN"/>
    <property type="match status" value="1"/>
</dbReference>
<protein>
    <submittedName>
        <fullName evidence="3">Cysteine-rich secretory protein family protein</fullName>
    </submittedName>
</protein>
<feature type="domain" description="SCP" evidence="2">
    <location>
        <begin position="63"/>
        <end position="174"/>
    </location>
</feature>
<keyword evidence="4" id="KW-1185">Reference proteome</keyword>
<dbReference type="InterPro" id="IPR006311">
    <property type="entry name" value="TAT_signal"/>
</dbReference>
<feature type="signal peptide" evidence="1">
    <location>
        <begin position="1"/>
        <end position="25"/>
    </location>
</feature>
<dbReference type="InterPro" id="IPR014044">
    <property type="entry name" value="CAP_dom"/>
</dbReference>
<name>A0A1H0PGM9_9ACTN</name>
<sequence>MHNGKERVRARLLRLTAMVGATALAAVAVVAPADAAAPAPAAVIAPAAASAQMVSFDQQMITLINGARVKAGVGALTEAKGLTSLAVWWSNQMSNGATSYNLAHNPNAWTMVTQYGASNRTSWGENVAWSSSTATTAQQIFTAYMNSPGHKANILSSSFHYVGMGTVGGTHGLFNTTEFTDKVEAGQAVAPAPVTTTVVNNGDFIRDVVGPAVYVVVGGAPVYVSSWAPFGGVKRVKLVTDVTFKKLRQYPADGTFIRTPGSGAVYRIAGGAPLYVSSWAPFGGPKPVLNVDPAAVAKAGQAGWYSHLRWQPADNTLIKGGSAPKIYRVMGGKATWLTSWSLVGGPKPFTVVDPKAITLAGSNTFYAHLAK</sequence>